<dbReference type="RefSeq" id="WP_145084206.1">
    <property type="nucleotide sequence ID" value="NZ_DAMBUX010000008.1"/>
</dbReference>
<dbReference type="GO" id="GO:0016787">
    <property type="term" value="F:hydrolase activity"/>
    <property type="evidence" value="ECO:0007669"/>
    <property type="project" value="InterPro"/>
</dbReference>
<comment type="caution">
    <text evidence="2">The sequence shown here is derived from an EMBL/GenBank/DDBJ whole genome shotgun (WGS) entry which is preliminary data.</text>
</comment>
<feature type="domain" description="Calcineurin-like phosphoesterase" evidence="1">
    <location>
        <begin position="1"/>
        <end position="196"/>
    </location>
</feature>
<dbReference type="OrthoDB" id="8610138at2"/>
<dbReference type="PANTHER" id="PTHR31302">
    <property type="entry name" value="TRANSMEMBRANE PROTEIN WITH METALLOPHOSPHOESTERASE DOMAIN-RELATED"/>
    <property type="match status" value="1"/>
</dbReference>
<gene>
    <name evidence="2" type="ORF">LY60_02538</name>
</gene>
<dbReference type="Pfam" id="PF00149">
    <property type="entry name" value="Metallophos"/>
    <property type="match status" value="1"/>
</dbReference>
<dbReference type="Gene3D" id="3.60.21.10">
    <property type="match status" value="1"/>
</dbReference>
<dbReference type="SUPFAM" id="SSF56300">
    <property type="entry name" value="Metallo-dependent phosphatases"/>
    <property type="match status" value="1"/>
</dbReference>
<dbReference type="EMBL" id="VLKH01000007">
    <property type="protein sequence ID" value="TWH79010.1"/>
    <property type="molecule type" value="Genomic_DNA"/>
</dbReference>
<dbReference type="Proteomes" id="UP000315343">
    <property type="component" value="Unassembled WGS sequence"/>
</dbReference>
<dbReference type="InterPro" id="IPR029052">
    <property type="entry name" value="Metallo-depent_PP-like"/>
</dbReference>
<dbReference type="InterPro" id="IPR004843">
    <property type="entry name" value="Calcineurin-like_PHP"/>
</dbReference>
<evidence type="ECO:0000313" key="3">
    <source>
        <dbReference type="Proteomes" id="UP000315343"/>
    </source>
</evidence>
<evidence type="ECO:0000259" key="1">
    <source>
        <dbReference type="Pfam" id="PF00149"/>
    </source>
</evidence>
<organism evidence="2 3">
    <name type="scientific">Sedimentibacter saalensis</name>
    <dbReference type="NCBI Taxonomy" id="130788"/>
    <lineage>
        <taxon>Bacteria</taxon>
        <taxon>Bacillati</taxon>
        <taxon>Bacillota</taxon>
        <taxon>Tissierellia</taxon>
        <taxon>Sedimentibacter</taxon>
    </lineage>
</organism>
<proteinExistence type="predicted"/>
<protein>
    <recommendedName>
        <fullName evidence="1">Calcineurin-like phosphoesterase domain-containing protein</fullName>
    </recommendedName>
</protein>
<dbReference type="PIRSF" id="PIRSF033094">
    <property type="entry name" value="Pesterase_CT488"/>
    <property type="match status" value="1"/>
</dbReference>
<dbReference type="InterPro" id="IPR051158">
    <property type="entry name" value="Metallophosphoesterase_sf"/>
</dbReference>
<dbReference type="InterPro" id="IPR014578">
    <property type="entry name" value="Pesterase_CT488"/>
</dbReference>
<dbReference type="PANTHER" id="PTHR31302:SF22">
    <property type="entry name" value="PHOSPHOESTERASE"/>
    <property type="match status" value="1"/>
</dbReference>
<dbReference type="AlphaFoldDB" id="A0A562J7E4"/>
<evidence type="ECO:0000313" key="2">
    <source>
        <dbReference type="EMBL" id="TWH79010.1"/>
    </source>
</evidence>
<keyword evidence="3" id="KW-1185">Reference proteome</keyword>
<reference evidence="2 3" key="1">
    <citation type="submission" date="2019-07" db="EMBL/GenBank/DDBJ databases">
        <title>Genomic Encyclopedia of Type Strains, Phase I: the one thousand microbial genomes (KMG-I) project.</title>
        <authorList>
            <person name="Kyrpides N."/>
        </authorList>
    </citation>
    <scope>NUCLEOTIDE SEQUENCE [LARGE SCALE GENOMIC DNA]</scope>
    <source>
        <strain evidence="2 3">DSM 13558</strain>
    </source>
</reference>
<sequence>MKIFAIADLHFDYKKEKPMNVFGDNWINHEEKIIENWKSVVKEDDLVLIPGDISWAAKLEEALGDLSRIDELPGIKVIGKGNHDYWWATSSKLDRLELKTIRFLKNNSYEFEDIVICGTRGWDTMEEHSEDETNKKIFLRELNRFKISLDSARKAKKPIIVMLHFPPFDSNGLPNEFFSVLKEYETETCIYGHLHGEEGHKNVREGLIDSVNVHCVSSDYMDFNLKRIK</sequence>
<name>A0A562J7E4_9FIRM</name>
<accession>A0A562J7E4</accession>